<keyword evidence="3" id="KW-0067">ATP-binding</keyword>
<dbReference type="RefSeq" id="WP_013253328.1">
    <property type="nucleotide sequence ID" value="NC_014364.1"/>
</dbReference>
<dbReference type="KEGG" id="ssm:Spirs_0729"/>
<evidence type="ECO:0000313" key="6">
    <source>
        <dbReference type="Proteomes" id="UP000002318"/>
    </source>
</evidence>
<sequence>MNPSLVAKRNGTLFFTSNGRWLYPLFELEEACLHSNISPSDLCVEDSIGGIAAAGMMLHLGVRDVHIHILSRLGLDYFRQHGITPGWDQLVDKISCKTEEMLSGTMTPEEIYIFLKKRAGLTGGIPVDIEELHVGYGRHKVLNGLSLHMDAGETLIIRGSNGSGKTTLLRSLLGLQPIATGSIRLNGESIQSPDWNKHRWMCGYVHQGQVTNDFPISAREVIEIGLSGKAAKKEEAAAKIEIAARRTGAFPLLDRPFHELSGGEKQRVNLARCLCQDARLILLDEPSSYLDKEGRAVLKELLEEMSRTVIPTILLVSHDADWTTALGWPERSLEGGQLC</sequence>
<dbReference type="InterPro" id="IPR003593">
    <property type="entry name" value="AAA+_ATPase"/>
</dbReference>
<dbReference type="eggNOG" id="COG1120">
    <property type="taxonomic scope" value="Bacteria"/>
</dbReference>
<keyword evidence="1" id="KW-0813">Transport</keyword>
<dbReference type="InterPro" id="IPR016193">
    <property type="entry name" value="Cytidine_deaminase-like"/>
</dbReference>
<protein>
    <submittedName>
        <fullName evidence="5">ABC transporter related protein</fullName>
    </submittedName>
</protein>
<dbReference type="InterPro" id="IPR003439">
    <property type="entry name" value="ABC_transporter-like_ATP-bd"/>
</dbReference>
<dbReference type="OrthoDB" id="9810077at2"/>
<dbReference type="STRING" id="573413.Spirs_0729"/>
<dbReference type="InterPro" id="IPR050153">
    <property type="entry name" value="Metal_Ion_Import_ABC"/>
</dbReference>
<organism evidence="5 6">
    <name type="scientific">Sediminispirochaeta smaragdinae (strain DSM 11293 / JCM 15392 / SEBR 4228)</name>
    <name type="common">Spirochaeta smaragdinae</name>
    <dbReference type="NCBI Taxonomy" id="573413"/>
    <lineage>
        <taxon>Bacteria</taxon>
        <taxon>Pseudomonadati</taxon>
        <taxon>Spirochaetota</taxon>
        <taxon>Spirochaetia</taxon>
        <taxon>Spirochaetales</taxon>
        <taxon>Spirochaetaceae</taxon>
        <taxon>Sediminispirochaeta</taxon>
    </lineage>
</organism>
<dbReference type="GO" id="GO:0005524">
    <property type="term" value="F:ATP binding"/>
    <property type="evidence" value="ECO:0007669"/>
    <property type="project" value="UniProtKB-KW"/>
</dbReference>
<dbReference type="PANTHER" id="PTHR42734">
    <property type="entry name" value="METAL TRANSPORT SYSTEM ATP-BINDING PROTEIN TM_0124-RELATED"/>
    <property type="match status" value="1"/>
</dbReference>
<keyword evidence="2" id="KW-0547">Nucleotide-binding</keyword>
<dbReference type="SMART" id="SM00382">
    <property type="entry name" value="AAA"/>
    <property type="match status" value="1"/>
</dbReference>
<dbReference type="AlphaFoldDB" id="E1RBY4"/>
<evidence type="ECO:0000259" key="4">
    <source>
        <dbReference type="PROSITE" id="PS50893"/>
    </source>
</evidence>
<name>E1RBY4_SEDSS</name>
<dbReference type="InterPro" id="IPR027417">
    <property type="entry name" value="P-loop_NTPase"/>
</dbReference>
<dbReference type="SUPFAM" id="SSF52540">
    <property type="entry name" value="P-loop containing nucleoside triphosphate hydrolases"/>
    <property type="match status" value="1"/>
</dbReference>
<accession>E1RBY4</accession>
<evidence type="ECO:0000256" key="1">
    <source>
        <dbReference type="ARBA" id="ARBA00022448"/>
    </source>
</evidence>
<dbReference type="InterPro" id="IPR037081">
    <property type="entry name" value="Hyp_TM1506"/>
</dbReference>
<dbReference type="Proteomes" id="UP000002318">
    <property type="component" value="Chromosome"/>
</dbReference>
<dbReference type="InterPro" id="IPR017871">
    <property type="entry name" value="ABC_transporter-like_CS"/>
</dbReference>
<dbReference type="HOGENOM" id="CLU_778317_0_0_12"/>
<dbReference type="Gene3D" id="3.40.50.300">
    <property type="entry name" value="P-loop containing nucleotide triphosphate hydrolases"/>
    <property type="match status" value="1"/>
</dbReference>
<keyword evidence="6" id="KW-1185">Reference proteome</keyword>
<dbReference type="SUPFAM" id="SSF53927">
    <property type="entry name" value="Cytidine deaminase-like"/>
    <property type="match status" value="1"/>
</dbReference>
<dbReference type="Gene3D" id="3.40.140.30">
    <property type="entry name" value="Hypothetical protein TM1506"/>
    <property type="match status" value="1"/>
</dbReference>
<reference evidence="5 6" key="1">
    <citation type="journal article" date="2010" name="Stand. Genomic Sci.">
        <title>Complete genome sequence of Spirochaeta smaragdinae type strain (SEBR 4228).</title>
        <authorList>
            <person name="Mavromatis K."/>
            <person name="Yasawong M."/>
            <person name="Chertkov O."/>
            <person name="Lapidus A."/>
            <person name="Lucas S."/>
            <person name="Nolan M."/>
            <person name="Del Rio T.G."/>
            <person name="Tice H."/>
            <person name="Cheng J.F."/>
            <person name="Pitluck S."/>
            <person name="Liolios K."/>
            <person name="Ivanova N."/>
            <person name="Tapia R."/>
            <person name="Han C."/>
            <person name="Bruce D."/>
            <person name="Goodwin L."/>
            <person name="Pati A."/>
            <person name="Chen A."/>
            <person name="Palaniappan K."/>
            <person name="Land M."/>
            <person name="Hauser L."/>
            <person name="Chang Y.J."/>
            <person name="Jeffries C.D."/>
            <person name="Detter J.C."/>
            <person name="Rohde M."/>
            <person name="Brambilla E."/>
            <person name="Spring S."/>
            <person name="Goker M."/>
            <person name="Sikorski J."/>
            <person name="Woyke T."/>
            <person name="Bristow J."/>
            <person name="Eisen J.A."/>
            <person name="Markowitz V."/>
            <person name="Hugenholtz P."/>
            <person name="Klenk H.P."/>
            <person name="Kyrpides N.C."/>
        </authorList>
    </citation>
    <scope>NUCLEOTIDE SEQUENCE [LARGE SCALE GENOMIC DNA]</scope>
    <source>
        <strain evidence="6">DSM 11293 / JCM 15392 / SEBR 4228</strain>
    </source>
</reference>
<dbReference type="Pfam" id="PF00005">
    <property type="entry name" value="ABC_tran"/>
    <property type="match status" value="1"/>
</dbReference>
<evidence type="ECO:0000256" key="3">
    <source>
        <dbReference type="ARBA" id="ARBA00022840"/>
    </source>
</evidence>
<dbReference type="PROSITE" id="PS50893">
    <property type="entry name" value="ABC_TRANSPORTER_2"/>
    <property type="match status" value="1"/>
</dbReference>
<evidence type="ECO:0000256" key="2">
    <source>
        <dbReference type="ARBA" id="ARBA00022741"/>
    </source>
</evidence>
<gene>
    <name evidence="5" type="ordered locus">Spirs_0729</name>
</gene>
<dbReference type="GO" id="GO:0016887">
    <property type="term" value="F:ATP hydrolysis activity"/>
    <property type="evidence" value="ECO:0007669"/>
    <property type="project" value="InterPro"/>
</dbReference>
<evidence type="ECO:0000313" key="5">
    <source>
        <dbReference type="EMBL" id="ADK79864.1"/>
    </source>
</evidence>
<proteinExistence type="predicted"/>
<dbReference type="PROSITE" id="PS00211">
    <property type="entry name" value="ABC_TRANSPORTER_1"/>
    <property type="match status" value="1"/>
</dbReference>
<dbReference type="EMBL" id="CP002116">
    <property type="protein sequence ID" value="ADK79864.1"/>
    <property type="molecule type" value="Genomic_DNA"/>
</dbReference>
<feature type="domain" description="ABC transporter" evidence="4">
    <location>
        <begin position="127"/>
        <end position="338"/>
    </location>
</feature>